<proteinExistence type="predicted"/>
<comment type="caution">
    <text evidence="1">The sequence shown here is derived from an EMBL/GenBank/DDBJ whole genome shotgun (WGS) entry which is preliminary data.</text>
</comment>
<dbReference type="AlphaFoldDB" id="A0A4Y9Z2B0"/>
<reference evidence="1 2" key="1">
    <citation type="submission" date="2019-01" db="EMBL/GenBank/DDBJ databases">
        <title>Genome sequencing of the rare red list fungi Fomitopsis rosea.</title>
        <authorList>
            <person name="Buettner E."/>
            <person name="Kellner H."/>
        </authorList>
    </citation>
    <scope>NUCLEOTIDE SEQUENCE [LARGE SCALE GENOMIC DNA]</scope>
    <source>
        <strain evidence="1 2">DSM 105464</strain>
    </source>
</reference>
<dbReference type="Proteomes" id="UP000298390">
    <property type="component" value="Unassembled WGS sequence"/>
</dbReference>
<accession>A0A4Y9Z2B0</accession>
<sequence length="45" mass="5433">MINIAIVRPMEHPRYRIRRARSTIDDGLKRKAWFSMESTEQQQDT</sequence>
<protein>
    <submittedName>
        <fullName evidence="1">Uncharacterized protein</fullName>
    </submittedName>
</protein>
<evidence type="ECO:0000313" key="1">
    <source>
        <dbReference type="EMBL" id="TFY68170.1"/>
    </source>
</evidence>
<evidence type="ECO:0000313" key="2">
    <source>
        <dbReference type="Proteomes" id="UP000298390"/>
    </source>
</evidence>
<name>A0A4Y9Z2B0_9APHY</name>
<gene>
    <name evidence="1" type="ORF">EVJ58_g1172</name>
</gene>
<dbReference type="EMBL" id="SEKV01000036">
    <property type="protein sequence ID" value="TFY68170.1"/>
    <property type="molecule type" value="Genomic_DNA"/>
</dbReference>
<organism evidence="1 2">
    <name type="scientific">Rhodofomes roseus</name>
    <dbReference type="NCBI Taxonomy" id="34475"/>
    <lineage>
        <taxon>Eukaryota</taxon>
        <taxon>Fungi</taxon>
        <taxon>Dikarya</taxon>
        <taxon>Basidiomycota</taxon>
        <taxon>Agaricomycotina</taxon>
        <taxon>Agaricomycetes</taxon>
        <taxon>Polyporales</taxon>
        <taxon>Rhodofomes</taxon>
    </lineage>
</organism>